<dbReference type="AlphaFoldDB" id="A0A7X1SPH5"/>
<evidence type="ECO:0000313" key="2">
    <source>
        <dbReference type="EMBL" id="MQR98777.1"/>
    </source>
</evidence>
<keyword evidence="3" id="KW-1185">Reference proteome</keyword>
<sequence length="301" mass="33802">MPREDWSPSISGRLRPKAEDSQLNDHDSLKIWALESGSDHVTLRSKMRMPHSSRHTVMDEARKALRGALQTIRPRGDQIIEGVYSSSVEGYFDVENVVIYNIETASFNKCAINGIRARRDRSDREDTAFSHTLRYTLIDTPKAPANVMVHLRFAYPGFRSVFDIWWAVVNGELFSTGLLPGRFGIHVDLSCPTPPKNPAKCVKILFDGIIAALQSNLVAPAEEVVLRLSRKHGVEAELLRKRIFRPLSPAIMATRTGPLVAPYRKHGVQWHPADDKCEDCTFVVSESDTAFCDAYLFPIAD</sequence>
<dbReference type="Proteomes" id="UP000432209">
    <property type="component" value="Unassembled WGS sequence"/>
</dbReference>
<accession>A0A7X1SPH5</accession>
<gene>
    <name evidence="2" type="ORF">GFJ39_06075</name>
</gene>
<protein>
    <submittedName>
        <fullName evidence="2">Uncharacterized protein</fullName>
    </submittedName>
</protein>
<reference evidence="2 3" key="1">
    <citation type="submission" date="2019-10" db="EMBL/GenBank/DDBJ databases">
        <title>Gluconobacter aidae sp. nov., a novel species of acetic acid bacteria isolated in Thailand.</title>
        <authorList>
            <person name="Yukphan P."/>
            <person name="Charoenyingcharoen P."/>
            <person name="Malimas S."/>
            <person name="Muramatsu Y."/>
            <person name="Nakagawa Y."/>
            <person name="Tanasupawat S."/>
            <person name="Yamada Y."/>
        </authorList>
    </citation>
    <scope>NUCLEOTIDE SEQUENCE [LARGE SCALE GENOMIC DNA]</scope>
    <source>
        <strain evidence="2 3">AC10</strain>
    </source>
</reference>
<organism evidence="2 3">
    <name type="scientific">Gluconobacter aidae</name>
    <dbReference type="NCBI Taxonomy" id="2662454"/>
    <lineage>
        <taxon>Bacteria</taxon>
        <taxon>Pseudomonadati</taxon>
        <taxon>Pseudomonadota</taxon>
        <taxon>Alphaproteobacteria</taxon>
        <taxon>Acetobacterales</taxon>
        <taxon>Acetobacteraceae</taxon>
        <taxon>Gluconobacter</taxon>
    </lineage>
</organism>
<comment type="caution">
    <text evidence="2">The sequence shown here is derived from an EMBL/GenBank/DDBJ whole genome shotgun (WGS) entry which is preliminary data.</text>
</comment>
<evidence type="ECO:0000256" key="1">
    <source>
        <dbReference type="SAM" id="MobiDB-lite"/>
    </source>
</evidence>
<evidence type="ECO:0000313" key="3">
    <source>
        <dbReference type="Proteomes" id="UP000432209"/>
    </source>
</evidence>
<name>A0A7X1SPH5_9PROT</name>
<dbReference type="EMBL" id="WIPH01000009">
    <property type="protein sequence ID" value="MQR98777.1"/>
    <property type="molecule type" value="Genomic_DNA"/>
</dbReference>
<proteinExistence type="predicted"/>
<feature type="region of interest" description="Disordered" evidence="1">
    <location>
        <begin position="1"/>
        <end position="22"/>
    </location>
</feature>
<dbReference type="RefSeq" id="WP_153430496.1">
    <property type="nucleotide sequence ID" value="NZ_WIPH01000009.1"/>
</dbReference>